<dbReference type="InterPro" id="IPR043502">
    <property type="entry name" value="DNA/RNA_pol_sf"/>
</dbReference>
<dbReference type="InterPro" id="IPR001584">
    <property type="entry name" value="Integrase_cat-core"/>
</dbReference>
<keyword evidence="1" id="KW-0808">Transferase</keyword>
<dbReference type="GO" id="GO:0003964">
    <property type="term" value="F:RNA-directed DNA polymerase activity"/>
    <property type="evidence" value="ECO:0007669"/>
    <property type="project" value="UniProtKB-KW"/>
</dbReference>
<dbReference type="SMART" id="SM00343">
    <property type="entry name" value="ZnF_C2HC"/>
    <property type="match status" value="1"/>
</dbReference>
<name>A0ABQ5ELZ0_9ASTR</name>
<dbReference type="SUPFAM" id="SSF53098">
    <property type="entry name" value="Ribonuclease H-like"/>
    <property type="match status" value="1"/>
</dbReference>
<evidence type="ECO:0000259" key="10">
    <source>
        <dbReference type="PROSITE" id="PS50994"/>
    </source>
</evidence>
<evidence type="ECO:0000256" key="7">
    <source>
        <dbReference type="PROSITE-ProRule" id="PRU00047"/>
    </source>
</evidence>
<dbReference type="PROSITE" id="PS50158">
    <property type="entry name" value="ZF_CCHC"/>
    <property type="match status" value="1"/>
</dbReference>
<evidence type="ECO:0000256" key="1">
    <source>
        <dbReference type="ARBA" id="ARBA00022679"/>
    </source>
</evidence>
<dbReference type="Gene3D" id="1.10.340.70">
    <property type="match status" value="1"/>
</dbReference>
<keyword evidence="4" id="KW-0255">Endonuclease</keyword>
<dbReference type="InterPro" id="IPR036397">
    <property type="entry name" value="RNaseH_sf"/>
</dbReference>
<evidence type="ECO:0000256" key="3">
    <source>
        <dbReference type="ARBA" id="ARBA00022722"/>
    </source>
</evidence>
<dbReference type="PANTHER" id="PTHR35046">
    <property type="entry name" value="ZINC KNUCKLE (CCHC-TYPE) FAMILY PROTEIN"/>
    <property type="match status" value="1"/>
</dbReference>
<dbReference type="Gene3D" id="3.30.420.10">
    <property type="entry name" value="Ribonuclease H-like superfamily/Ribonuclease H"/>
    <property type="match status" value="1"/>
</dbReference>
<dbReference type="InterPro" id="IPR001878">
    <property type="entry name" value="Znf_CCHC"/>
</dbReference>
<dbReference type="Proteomes" id="UP001151760">
    <property type="component" value="Unassembled WGS sequence"/>
</dbReference>
<dbReference type="InterPro" id="IPR036875">
    <property type="entry name" value="Znf_CCHC_sf"/>
</dbReference>
<evidence type="ECO:0000313" key="11">
    <source>
        <dbReference type="EMBL" id="GJT51925.1"/>
    </source>
</evidence>
<evidence type="ECO:0000259" key="9">
    <source>
        <dbReference type="PROSITE" id="PS50158"/>
    </source>
</evidence>
<gene>
    <name evidence="11" type="ORF">Tco_0978082</name>
</gene>
<organism evidence="11 12">
    <name type="scientific">Tanacetum coccineum</name>
    <dbReference type="NCBI Taxonomy" id="301880"/>
    <lineage>
        <taxon>Eukaryota</taxon>
        <taxon>Viridiplantae</taxon>
        <taxon>Streptophyta</taxon>
        <taxon>Embryophyta</taxon>
        <taxon>Tracheophyta</taxon>
        <taxon>Spermatophyta</taxon>
        <taxon>Magnoliopsida</taxon>
        <taxon>eudicotyledons</taxon>
        <taxon>Gunneridae</taxon>
        <taxon>Pentapetalae</taxon>
        <taxon>asterids</taxon>
        <taxon>campanulids</taxon>
        <taxon>Asterales</taxon>
        <taxon>Asteraceae</taxon>
        <taxon>Asteroideae</taxon>
        <taxon>Anthemideae</taxon>
        <taxon>Anthemidinae</taxon>
        <taxon>Tanacetum</taxon>
    </lineage>
</organism>
<evidence type="ECO:0000256" key="5">
    <source>
        <dbReference type="ARBA" id="ARBA00022801"/>
    </source>
</evidence>
<feature type="domain" description="Integrase catalytic" evidence="10">
    <location>
        <begin position="678"/>
        <end position="838"/>
    </location>
</feature>
<reference evidence="11" key="2">
    <citation type="submission" date="2022-01" db="EMBL/GenBank/DDBJ databases">
        <authorList>
            <person name="Yamashiro T."/>
            <person name="Shiraishi A."/>
            <person name="Satake H."/>
            <person name="Nakayama K."/>
        </authorList>
    </citation>
    <scope>NUCLEOTIDE SEQUENCE</scope>
</reference>
<keyword evidence="2" id="KW-0548">Nucleotidyltransferase</keyword>
<feature type="compositionally biased region" description="Polar residues" evidence="8">
    <location>
        <begin position="20"/>
        <end position="29"/>
    </location>
</feature>
<feature type="region of interest" description="Disordered" evidence="8">
    <location>
        <begin position="15"/>
        <end position="39"/>
    </location>
</feature>
<reference evidence="11" key="1">
    <citation type="journal article" date="2022" name="Int. J. Mol. Sci.">
        <title>Draft Genome of Tanacetum Coccineum: Genomic Comparison of Closely Related Tanacetum-Family Plants.</title>
        <authorList>
            <person name="Yamashiro T."/>
            <person name="Shiraishi A."/>
            <person name="Nakayama K."/>
            <person name="Satake H."/>
        </authorList>
    </citation>
    <scope>NUCLEOTIDE SEQUENCE</scope>
</reference>
<dbReference type="Pfam" id="PF17921">
    <property type="entry name" value="Integrase_H2C2"/>
    <property type="match status" value="1"/>
</dbReference>
<keyword evidence="12" id="KW-1185">Reference proteome</keyword>
<keyword evidence="7" id="KW-0479">Metal-binding</keyword>
<feature type="domain" description="CCHC-type" evidence="9">
    <location>
        <begin position="63"/>
        <end position="79"/>
    </location>
</feature>
<dbReference type="InterPro" id="IPR012337">
    <property type="entry name" value="RNaseH-like_sf"/>
</dbReference>
<sequence length="863" mass="98263">MNVCKLALKVEKQIKEKSKGSTSHFTPSTRIAPPTTPKIAHKATTPITSAAGNTREHVNNAHRCYKCGGLRHYAHDCPNLKTLAFIPDDADPIYDTDAEPEVDEPGDELVYPDRGEALVIQRVLNVAVLKSFSIGKSYKDEVWCEVIQMDAAQILLGRPWQFVRKTKHDGFQNTYSFKKDGVNITLVPFDSRQTQAEGSNLFMKKIGFEGLMKTSPYVFTIMVVEENKIISEAPLQIQPLLREFADVIPDDIPPGLPAIRDIQHCIDFIPGSAITNRLAYQMNSKEFAELQRQVTELLNNIFRTKYTSKGKICDMIIDGGSCENVVSTYMVENFLLEWISSYSEMRPWREWKDASKVVWTDEWMVKPSDCQCADSLEQHLSYLRQIFSVLRAQKLYANGKKCHFLVTEVTFLGYIVTGSGIKMDPAKVEAIISGQPLPLFTTFAGGRFMWTSEAAKAFDILKAKVTEAPVLVLPNFDEIFQVDLDTWRHYLLSNEFVLFSDHEALKFINGQHKLKPRHAKWVEFIQAFSFVIRHKVGSNNQVADALSRRHSLITTMQIRVQGFDSFRGLYCDDPDFREIWSKCDNGPFQQFSKLDGYLFKGARLCIPLCSLREAIVLEGHAGGLAGHFGRDKTLALLREQFYWPKMERDVNRLLERCRTCHIAKTHSSNAGLYTPLSVPVAPWEDVSLDFVLGLPRTQRAKDSVMVVVDRFSKMAYFVPCSKTFNASQVARLYFVEIMKLHGVSKTLTFDRDVKFVSHFWRTLWTHLGSKLQFSSSYHPQTNGQTKVVNRSLGNLLRSLIRNNAKHWDLILPQAEFAYNRLVNRTTRKSPFEVVYGQNLITPLDLVHVSEVGRFSEEGADQSE</sequence>
<dbReference type="SUPFAM" id="SSF57756">
    <property type="entry name" value="Retrovirus zinc finger-like domains"/>
    <property type="match status" value="1"/>
</dbReference>
<proteinExistence type="predicted"/>
<protein>
    <submittedName>
        <fullName evidence="11">RNA-directed DNA polymerase</fullName>
    </submittedName>
</protein>
<dbReference type="Gene3D" id="3.30.70.270">
    <property type="match status" value="1"/>
</dbReference>
<dbReference type="InterPro" id="IPR043128">
    <property type="entry name" value="Rev_trsase/Diguanyl_cyclase"/>
</dbReference>
<keyword evidence="3" id="KW-0540">Nuclease</keyword>
<keyword evidence="7" id="KW-0862">Zinc</keyword>
<dbReference type="InterPro" id="IPR041373">
    <property type="entry name" value="RT_RNaseH"/>
</dbReference>
<comment type="caution">
    <text evidence="11">The sequence shown here is derived from an EMBL/GenBank/DDBJ whole genome shotgun (WGS) entry which is preliminary data.</text>
</comment>
<dbReference type="CDD" id="cd09274">
    <property type="entry name" value="RNase_HI_RT_Ty3"/>
    <property type="match status" value="1"/>
</dbReference>
<dbReference type="EMBL" id="BQNB010016448">
    <property type="protein sequence ID" value="GJT51925.1"/>
    <property type="molecule type" value="Genomic_DNA"/>
</dbReference>
<dbReference type="PROSITE" id="PS50994">
    <property type="entry name" value="INTEGRASE"/>
    <property type="match status" value="1"/>
</dbReference>
<evidence type="ECO:0000256" key="6">
    <source>
        <dbReference type="ARBA" id="ARBA00022918"/>
    </source>
</evidence>
<evidence type="ECO:0000313" key="12">
    <source>
        <dbReference type="Proteomes" id="UP001151760"/>
    </source>
</evidence>
<keyword evidence="6 11" id="KW-0695">RNA-directed DNA polymerase</keyword>
<evidence type="ECO:0000256" key="2">
    <source>
        <dbReference type="ARBA" id="ARBA00022695"/>
    </source>
</evidence>
<accession>A0ABQ5ELZ0</accession>
<dbReference type="Pfam" id="PF17917">
    <property type="entry name" value="RT_RNaseH"/>
    <property type="match status" value="1"/>
</dbReference>
<dbReference type="SUPFAM" id="SSF56672">
    <property type="entry name" value="DNA/RNA polymerases"/>
    <property type="match status" value="1"/>
</dbReference>
<evidence type="ECO:0000256" key="8">
    <source>
        <dbReference type="SAM" id="MobiDB-lite"/>
    </source>
</evidence>
<keyword evidence="7" id="KW-0863">Zinc-finger</keyword>
<dbReference type="PANTHER" id="PTHR35046:SF26">
    <property type="entry name" value="RNA-DIRECTED DNA POLYMERASE"/>
    <property type="match status" value="1"/>
</dbReference>
<keyword evidence="5" id="KW-0378">Hydrolase</keyword>
<evidence type="ECO:0000256" key="4">
    <source>
        <dbReference type="ARBA" id="ARBA00022759"/>
    </source>
</evidence>
<dbReference type="InterPro" id="IPR041588">
    <property type="entry name" value="Integrase_H2C2"/>
</dbReference>